<keyword evidence="2" id="KW-1185">Reference proteome</keyword>
<sequence length="43" mass="4739">MRKAANVGAVNNNDDADVAINVEENFVMGTMYNMVTITAYQEN</sequence>
<proteinExistence type="predicted"/>
<dbReference type="Proteomes" id="UP000634136">
    <property type="component" value="Unassembled WGS sequence"/>
</dbReference>
<comment type="caution">
    <text evidence="1">The sequence shown here is derived from an EMBL/GenBank/DDBJ whole genome shotgun (WGS) entry which is preliminary data.</text>
</comment>
<gene>
    <name evidence="1" type="ORF">G2W53_022454</name>
</gene>
<accession>A0A834TM10</accession>
<name>A0A834TM10_9FABA</name>
<evidence type="ECO:0000313" key="1">
    <source>
        <dbReference type="EMBL" id="KAF7824310.1"/>
    </source>
</evidence>
<reference evidence="1" key="1">
    <citation type="submission" date="2020-09" db="EMBL/GenBank/DDBJ databases">
        <title>Genome-Enabled Discovery of Anthraquinone Biosynthesis in Senna tora.</title>
        <authorList>
            <person name="Kang S.-H."/>
            <person name="Pandey R.P."/>
            <person name="Lee C.-M."/>
            <person name="Sim J.-S."/>
            <person name="Jeong J.-T."/>
            <person name="Choi B.-S."/>
            <person name="Jung M."/>
            <person name="Ginzburg D."/>
            <person name="Zhao K."/>
            <person name="Won S.Y."/>
            <person name="Oh T.-J."/>
            <person name="Yu Y."/>
            <person name="Kim N.-H."/>
            <person name="Lee O.R."/>
            <person name="Lee T.-H."/>
            <person name="Bashyal P."/>
            <person name="Kim T.-S."/>
            <person name="Lee W.-H."/>
            <person name="Kawkins C."/>
            <person name="Kim C.-K."/>
            <person name="Kim J.S."/>
            <person name="Ahn B.O."/>
            <person name="Rhee S.Y."/>
            <person name="Sohng J.K."/>
        </authorList>
    </citation>
    <scope>NUCLEOTIDE SEQUENCE</scope>
    <source>
        <tissue evidence="1">Leaf</tissue>
    </source>
</reference>
<protein>
    <submittedName>
        <fullName evidence="1">Uncharacterized protein</fullName>
    </submittedName>
</protein>
<dbReference type="AlphaFoldDB" id="A0A834TM10"/>
<evidence type="ECO:0000313" key="2">
    <source>
        <dbReference type="Proteomes" id="UP000634136"/>
    </source>
</evidence>
<organism evidence="1 2">
    <name type="scientific">Senna tora</name>
    <dbReference type="NCBI Taxonomy" id="362788"/>
    <lineage>
        <taxon>Eukaryota</taxon>
        <taxon>Viridiplantae</taxon>
        <taxon>Streptophyta</taxon>
        <taxon>Embryophyta</taxon>
        <taxon>Tracheophyta</taxon>
        <taxon>Spermatophyta</taxon>
        <taxon>Magnoliopsida</taxon>
        <taxon>eudicotyledons</taxon>
        <taxon>Gunneridae</taxon>
        <taxon>Pentapetalae</taxon>
        <taxon>rosids</taxon>
        <taxon>fabids</taxon>
        <taxon>Fabales</taxon>
        <taxon>Fabaceae</taxon>
        <taxon>Caesalpinioideae</taxon>
        <taxon>Cassia clade</taxon>
        <taxon>Senna</taxon>
    </lineage>
</organism>
<dbReference type="EMBL" id="JAAIUW010000007">
    <property type="protein sequence ID" value="KAF7824310.1"/>
    <property type="molecule type" value="Genomic_DNA"/>
</dbReference>